<protein>
    <submittedName>
        <fullName evidence="3">ATP-binding protein</fullName>
    </submittedName>
</protein>
<evidence type="ECO:0000313" key="3">
    <source>
        <dbReference type="EMBL" id="MBC6470340.1"/>
    </source>
</evidence>
<keyword evidence="1" id="KW-0418">Kinase</keyword>
<dbReference type="SUPFAM" id="SSF55874">
    <property type="entry name" value="ATPase domain of HSP90 chaperone/DNA topoisomerase II/histidine kinase"/>
    <property type="match status" value="1"/>
</dbReference>
<evidence type="ECO:0000256" key="1">
    <source>
        <dbReference type="ARBA" id="ARBA00022527"/>
    </source>
</evidence>
<keyword evidence="3" id="KW-0547">Nucleotide-binding</keyword>
<accession>A0ABR7M015</accession>
<dbReference type="EMBL" id="JABVEC010000040">
    <property type="protein sequence ID" value="MBC6470340.1"/>
    <property type="molecule type" value="Genomic_DNA"/>
</dbReference>
<dbReference type="PANTHER" id="PTHR35526">
    <property type="entry name" value="ANTI-SIGMA-F FACTOR RSBW-RELATED"/>
    <property type="match status" value="1"/>
</dbReference>
<dbReference type="RefSeq" id="WP_187247386.1">
    <property type="nucleotide sequence ID" value="NZ_BAAAOK010000001.1"/>
</dbReference>
<keyword evidence="4" id="KW-1185">Reference proteome</keyword>
<sequence>MAIARVFVRHQLISLRHADLIENAGQIVSELVTNAVRATASDVPETRGSIRLFLGPHHGRPLLEVWDSSPEHPVVREPDFVSESGRGLNIVRSLAAEFGWYDTSDKGGKTIWALLR</sequence>
<dbReference type="Proteomes" id="UP000805614">
    <property type="component" value="Unassembled WGS sequence"/>
</dbReference>
<dbReference type="InterPro" id="IPR050267">
    <property type="entry name" value="Anti-sigma-factor_SerPK"/>
</dbReference>
<keyword evidence="3" id="KW-0067">ATP-binding</keyword>
<dbReference type="PANTHER" id="PTHR35526:SF3">
    <property type="entry name" value="ANTI-SIGMA-F FACTOR RSBW"/>
    <property type="match status" value="1"/>
</dbReference>
<dbReference type="InterPro" id="IPR003594">
    <property type="entry name" value="HATPase_dom"/>
</dbReference>
<comment type="caution">
    <text evidence="3">The sequence shown here is derived from an EMBL/GenBank/DDBJ whole genome shotgun (WGS) entry which is preliminary data.</text>
</comment>
<keyword evidence="1" id="KW-0723">Serine/threonine-protein kinase</keyword>
<gene>
    <name evidence="3" type="ORF">HKK74_33335</name>
</gene>
<evidence type="ECO:0000313" key="4">
    <source>
        <dbReference type="Proteomes" id="UP000805614"/>
    </source>
</evidence>
<evidence type="ECO:0000259" key="2">
    <source>
        <dbReference type="Pfam" id="PF02518"/>
    </source>
</evidence>
<dbReference type="Pfam" id="PF02518">
    <property type="entry name" value="HATPase_c"/>
    <property type="match status" value="1"/>
</dbReference>
<feature type="domain" description="Histidine kinase/HSP90-like ATPase" evidence="2">
    <location>
        <begin position="25"/>
        <end position="115"/>
    </location>
</feature>
<keyword evidence="1" id="KW-0808">Transferase</keyword>
<dbReference type="Gene3D" id="3.30.565.10">
    <property type="entry name" value="Histidine kinase-like ATPase, C-terminal domain"/>
    <property type="match status" value="1"/>
</dbReference>
<organism evidence="3 4">
    <name type="scientific">Actinomadura alba</name>
    <dbReference type="NCBI Taxonomy" id="406431"/>
    <lineage>
        <taxon>Bacteria</taxon>
        <taxon>Bacillati</taxon>
        <taxon>Actinomycetota</taxon>
        <taxon>Actinomycetes</taxon>
        <taxon>Streptosporangiales</taxon>
        <taxon>Thermomonosporaceae</taxon>
        <taxon>Actinomadura</taxon>
    </lineage>
</organism>
<reference evidence="3 4" key="1">
    <citation type="submission" date="2020-06" db="EMBL/GenBank/DDBJ databases">
        <title>Actinomadura xiongansis sp. nov., isolated from soil of Baiyangdian.</title>
        <authorList>
            <person name="Zhang X."/>
        </authorList>
    </citation>
    <scope>NUCLEOTIDE SEQUENCE [LARGE SCALE GENOMIC DNA]</scope>
    <source>
        <strain evidence="3 4">HBUM206468</strain>
    </source>
</reference>
<dbReference type="GO" id="GO:0005524">
    <property type="term" value="F:ATP binding"/>
    <property type="evidence" value="ECO:0007669"/>
    <property type="project" value="UniProtKB-KW"/>
</dbReference>
<proteinExistence type="predicted"/>
<name>A0ABR7M015_9ACTN</name>
<dbReference type="InterPro" id="IPR036890">
    <property type="entry name" value="HATPase_C_sf"/>
</dbReference>
<dbReference type="CDD" id="cd16936">
    <property type="entry name" value="HATPase_RsbW-like"/>
    <property type="match status" value="1"/>
</dbReference>